<feature type="domain" description="Cation-transporting P-type ATPase N-terminal" evidence="10">
    <location>
        <begin position="5"/>
        <end position="84"/>
    </location>
</feature>
<dbReference type="SUPFAM" id="SSF81660">
    <property type="entry name" value="Metal cation-transporting ATPase, ATP-binding domain N"/>
    <property type="match status" value="1"/>
</dbReference>
<dbReference type="InterPro" id="IPR004014">
    <property type="entry name" value="ATPase_P-typ_cation-transptr_N"/>
</dbReference>
<evidence type="ECO:0000256" key="3">
    <source>
        <dbReference type="ARBA" id="ARBA00022741"/>
    </source>
</evidence>
<dbReference type="InterPro" id="IPR036412">
    <property type="entry name" value="HAD-like_sf"/>
</dbReference>
<dbReference type="PANTHER" id="PTHR42861">
    <property type="entry name" value="CALCIUM-TRANSPORTING ATPASE"/>
    <property type="match status" value="1"/>
</dbReference>
<dbReference type="PRINTS" id="PR00119">
    <property type="entry name" value="CATATPASE"/>
</dbReference>
<dbReference type="InterPro" id="IPR001757">
    <property type="entry name" value="P_typ_ATPase"/>
</dbReference>
<feature type="transmembrane region" description="Helical" evidence="9">
    <location>
        <begin position="812"/>
        <end position="838"/>
    </location>
</feature>
<name>A0A5K7YHB0_9BACT</name>
<keyword evidence="5" id="KW-1278">Translocase</keyword>
<keyword evidence="3" id="KW-0547">Nucleotide-binding</keyword>
<dbReference type="AlphaFoldDB" id="A0A5K7YHB0"/>
<dbReference type="PROSITE" id="PS00154">
    <property type="entry name" value="ATPASE_E1_E2"/>
    <property type="match status" value="1"/>
</dbReference>
<keyword evidence="4" id="KW-0067">ATP-binding</keyword>
<keyword evidence="6 9" id="KW-1133">Transmembrane helix</keyword>
<evidence type="ECO:0000313" key="11">
    <source>
        <dbReference type="EMBL" id="BBO67953.1"/>
    </source>
</evidence>
<dbReference type="Gene3D" id="2.70.150.10">
    <property type="entry name" value="Calcium-transporting ATPase, cytoplasmic transduction domain A"/>
    <property type="match status" value="1"/>
</dbReference>
<reference evidence="11 12" key="1">
    <citation type="submission" date="2019-11" db="EMBL/GenBank/DDBJ databases">
        <title>Comparative genomics of hydrocarbon-degrading Desulfosarcina strains.</title>
        <authorList>
            <person name="Watanabe M."/>
            <person name="Kojima H."/>
            <person name="Fukui M."/>
        </authorList>
    </citation>
    <scope>NUCLEOTIDE SEQUENCE [LARGE SCALE GENOMIC DNA]</scope>
    <source>
        <strain evidence="11 12">PL12</strain>
    </source>
</reference>
<dbReference type="Pfam" id="PF00689">
    <property type="entry name" value="Cation_ATPase_C"/>
    <property type="match status" value="1"/>
</dbReference>
<dbReference type="Pfam" id="PF00702">
    <property type="entry name" value="Hydrolase"/>
    <property type="match status" value="1"/>
</dbReference>
<dbReference type="GO" id="GO:0016887">
    <property type="term" value="F:ATP hydrolysis activity"/>
    <property type="evidence" value="ECO:0007669"/>
    <property type="project" value="InterPro"/>
</dbReference>
<feature type="transmembrane region" description="Helical" evidence="9">
    <location>
        <begin position="88"/>
        <end position="104"/>
    </location>
</feature>
<dbReference type="GO" id="GO:0005524">
    <property type="term" value="F:ATP binding"/>
    <property type="evidence" value="ECO:0007669"/>
    <property type="project" value="UniProtKB-KW"/>
</dbReference>
<dbReference type="SUPFAM" id="SSF81653">
    <property type="entry name" value="Calcium ATPase, transduction domain A"/>
    <property type="match status" value="1"/>
</dbReference>
<dbReference type="SFLD" id="SFLDG00002">
    <property type="entry name" value="C1.7:_P-type_atpase_like"/>
    <property type="match status" value="1"/>
</dbReference>
<sequence>MSEPQDHTSEMPKKETRVTSTVLDLGGLSGLSEEQVQERMLQEGPNELPAQKKRSLLTIGLEVAREPMFLMLVAAGSLYLLMGEPTDALMLLGFVFVVMAITIIQERRTERALEALRDLSSPRALVIRGGVHRRIAGRDVVRGDFVVLCEGDRVPADGLLRRGINLSVDESLLTGESVPVRKAASVDARELDKPGGDDLPSVFSGTLVTSGQGIAEIVATGLRSELGKIGKALEQVEPESTLLQKETGRLVRTFAIVGLMACTLVVVVFALTRGGGADVWKQGLLAGIAMAMATLPEEFPVVLTVFLALGAWRISRSSVLTRRMPAVETLGAATVLCVDKTGTLTQNRMTLRKLAVHGNTIDLTTLFTGLPEELHSLLENAILASKRDPFDPMERALHEAGDHLVKDTEHLHPDWSLAREYPLTPGLLAVSHAWSTGNGAEMVVAAKGAPEAIADLCHLEPALLESLSREVESLSSQGLRVLGVARGLTGQTSLPEAHHDLAFEFIGLLGFEDPLRPTVPAAVAECQAAGVRVVMITGDYPTTAQSIARQAGLGNCETVISGPELDRMSDEELARRMGDVQVFARVVPEQKLRIVNALKANREVVAMTGDGVNDAPALKAAHIGIAMGGRGTDVARESASLVLLDDDFSSIVAAIRLGRRIFDNIKKAIAFILAVHVPIAGLSMLPVFFADWPLLLLPVHIVFLELIIDPSCTLIFEAEDAEADVMRRPPRNPDERLFSRRTIGVAVMQGLSVLAVCLIVFLLARTGHSADSARALTFATLVVAFIVIILVNRSWTRSAFEMLRVPNAAQKWVVIGACAFLAVVLLVPVAQRLFYFAPLHPTDLIFSLCAGLVCVLWFEVVKHAKRHQGTWT</sequence>
<dbReference type="Gene3D" id="1.20.1110.10">
    <property type="entry name" value="Calcium-transporting ATPase, transmembrane domain"/>
    <property type="match status" value="2"/>
</dbReference>
<dbReference type="InterPro" id="IPR008250">
    <property type="entry name" value="ATPase_P-typ_transduc_dom_A_sf"/>
</dbReference>
<gene>
    <name evidence="11" type="ORF">DSCA_18830</name>
</gene>
<dbReference type="GO" id="GO:0016020">
    <property type="term" value="C:membrane"/>
    <property type="evidence" value="ECO:0007669"/>
    <property type="project" value="UniProtKB-SubCell"/>
</dbReference>
<dbReference type="Gene3D" id="3.40.50.1000">
    <property type="entry name" value="HAD superfamily/HAD-like"/>
    <property type="match status" value="1"/>
</dbReference>
<dbReference type="SMART" id="SM00831">
    <property type="entry name" value="Cation_ATPase_N"/>
    <property type="match status" value="1"/>
</dbReference>
<dbReference type="Proteomes" id="UP000427906">
    <property type="component" value="Chromosome"/>
</dbReference>
<feature type="transmembrane region" description="Helical" evidence="9">
    <location>
        <begin position="695"/>
        <end position="716"/>
    </location>
</feature>
<feature type="transmembrane region" description="Helical" evidence="9">
    <location>
        <begin position="250"/>
        <end position="272"/>
    </location>
</feature>
<dbReference type="NCBIfam" id="TIGR01494">
    <property type="entry name" value="ATPase_P-type"/>
    <property type="match status" value="2"/>
</dbReference>
<evidence type="ECO:0000256" key="9">
    <source>
        <dbReference type="SAM" id="Phobius"/>
    </source>
</evidence>
<organism evidence="11 12">
    <name type="scientific">Desulfosarcina alkanivorans</name>
    <dbReference type="NCBI Taxonomy" id="571177"/>
    <lineage>
        <taxon>Bacteria</taxon>
        <taxon>Pseudomonadati</taxon>
        <taxon>Thermodesulfobacteriota</taxon>
        <taxon>Desulfobacteria</taxon>
        <taxon>Desulfobacterales</taxon>
        <taxon>Desulfosarcinaceae</taxon>
        <taxon>Desulfosarcina</taxon>
    </lineage>
</organism>
<dbReference type="PRINTS" id="PR00120">
    <property type="entry name" value="HATPASE"/>
</dbReference>
<evidence type="ECO:0000259" key="10">
    <source>
        <dbReference type="SMART" id="SM00831"/>
    </source>
</evidence>
<dbReference type="InterPro" id="IPR023298">
    <property type="entry name" value="ATPase_P-typ_TM_dom_sf"/>
</dbReference>
<proteinExistence type="predicted"/>
<feature type="transmembrane region" description="Helical" evidence="9">
    <location>
        <begin position="775"/>
        <end position="791"/>
    </location>
</feature>
<keyword evidence="7 9" id="KW-0472">Membrane</keyword>
<dbReference type="InterPro" id="IPR006068">
    <property type="entry name" value="ATPase_P-typ_cation-transptr_C"/>
</dbReference>
<dbReference type="SUPFAM" id="SSF81665">
    <property type="entry name" value="Calcium ATPase, transmembrane domain M"/>
    <property type="match status" value="1"/>
</dbReference>
<dbReference type="Pfam" id="PF00122">
    <property type="entry name" value="E1-E2_ATPase"/>
    <property type="match status" value="1"/>
</dbReference>
<feature type="region of interest" description="Disordered" evidence="8">
    <location>
        <begin position="1"/>
        <end position="20"/>
    </location>
</feature>
<dbReference type="Pfam" id="PF00690">
    <property type="entry name" value="Cation_ATPase_N"/>
    <property type="match status" value="1"/>
</dbReference>
<evidence type="ECO:0000256" key="2">
    <source>
        <dbReference type="ARBA" id="ARBA00022692"/>
    </source>
</evidence>
<feature type="transmembrane region" description="Helical" evidence="9">
    <location>
        <begin position="737"/>
        <end position="763"/>
    </location>
</feature>
<dbReference type="SFLD" id="SFLDS00003">
    <property type="entry name" value="Haloacid_Dehalogenase"/>
    <property type="match status" value="1"/>
</dbReference>
<accession>A0A5K7YHB0</accession>
<dbReference type="InterPro" id="IPR044492">
    <property type="entry name" value="P_typ_ATPase_HD_dom"/>
</dbReference>
<evidence type="ECO:0000256" key="4">
    <source>
        <dbReference type="ARBA" id="ARBA00022840"/>
    </source>
</evidence>
<keyword evidence="2 9" id="KW-0812">Transmembrane</keyword>
<dbReference type="InterPro" id="IPR023299">
    <property type="entry name" value="ATPase_P-typ_cyto_dom_N"/>
</dbReference>
<feature type="transmembrane region" description="Helical" evidence="9">
    <location>
        <begin position="63"/>
        <end position="82"/>
    </location>
</feature>
<evidence type="ECO:0000313" key="12">
    <source>
        <dbReference type="Proteomes" id="UP000427906"/>
    </source>
</evidence>
<dbReference type="Gene3D" id="3.40.1110.10">
    <property type="entry name" value="Calcium-transporting ATPase, cytoplasmic domain N"/>
    <property type="match status" value="1"/>
</dbReference>
<dbReference type="InterPro" id="IPR059000">
    <property type="entry name" value="ATPase_P-type_domA"/>
</dbReference>
<feature type="transmembrane region" description="Helical" evidence="9">
    <location>
        <begin position="284"/>
        <end position="314"/>
    </location>
</feature>
<dbReference type="SUPFAM" id="SSF56784">
    <property type="entry name" value="HAD-like"/>
    <property type="match status" value="1"/>
</dbReference>
<feature type="transmembrane region" description="Helical" evidence="9">
    <location>
        <begin position="668"/>
        <end position="689"/>
    </location>
</feature>
<feature type="compositionally biased region" description="Basic and acidic residues" evidence="8">
    <location>
        <begin position="1"/>
        <end position="17"/>
    </location>
</feature>
<evidence type="ECO:0000256" key="6">
    <source>
        <dbReference type="ARBA" id="ARBA00022989"/>
    </source>
</evidence>
<protein>
    <submittedName>
        <fullName evidence="11">ATPase</fullName>
    </submittedName>
</protein>
<evidence type="ECO:0000256" key="5">
    <source>
        <dbReference type="ARBA" id="ARBA00022967"/>
    </source>
</evidence>
<dbReference type="RefSeq" id="WP_231716425.1">
    <property type="nucleotide sequence ID" value="NZ_AP021874.1"/>
</dbReference>
<comment type="subcellular location">
    <subcellularLocation>
        <location evidence="1">Membrane</location>
        <topology evidence="1">Multi-pass membrane protein</topology>
    </subcellularLocation>
</comment>
<dbReference type="InterPro" id="IPR023214">
    <property type="entry name" value="HAD_sf"/>
</dbReference>
<evidence type="ECO:0000256" key="7">
    <source>
        <dbReference type="ARBA" id="ARBA00023136"/>
    </source>
</evidence>
<dbReference type="InterPro" id="IPR018303">
    <property type="entry name" value="ATPase_P-typ_P_site"/>
</dbReference>
<dbReference type="KEGG" id="dalk:DSCA_18830"/>
<dbReference type="EMBL" id="AP021874">
    <property type="protein sequence ID" value="BBO67953.1"/>
    <property type="molecule type" value="Genomic_DNA"/>
</dbReference>
<feature type="transmembrane region" description="Helical" evidence="9">
    <location>
        <begin position="844"/>
        <end position="861"/>
    </location>
</feature>
<keyword evidence="12" id="KW-1185">Reference proteome</keyword>
<dbReference type="SFLD" id="SFLDF00027">
    <property type="entry name" value="p-type_atpase"/>
    <property type="match status" value="1"/>
</dbReference>
<evidence type="ECO:0000256" key="1">
    <source>
        <dbReference type="ARBA" id="ARBA00004141"/>
    </source>
</evidence>
<evidence type="ECO:0000256" key="8">
    <source>
        <dbReference type="SAM" id="MobiDB-lite"/>
    </source>
</evidence>